<dbReference type="EMBL" id="SMKV01000059">
    <property type="protein sequence ID" value="TDC87210.1"/>
    <property type="molecule type" value="Genomic_DNA"/>
</dbReference>
<evidence type="ECO:0000313" key="3">
    <source>
        <dbReference type="EMBL" id="TDC87210.1"/>
    </source>
</evidence>
<feature type="transmembrane region" description="Helical" evidence="2">
    <location>
        <begin position="181"/>
        <end position="202"/>
    </location>
</feature>
<reference evidence="3 4" key="1">
    <citation type="submission" date="2019-03" db="EMBL/GenBank/DDBJ databases">
        <title>Draft genome sequences of novel Actinobacteria.</title>
        <authorList>
            <person name="Sahin N."/>
            <person name="Ay H."/>
            <person name="Saygin H."/>
        </authorList>
    </citation>
    <scope>NUCLEOTIDE SEQUENCE [LARGE SCALE GENOMIC DNA]</scope>
    <source>
        <strain evidence="3 4">16K404</strain>
    </source>
</reference>
<dbReference type="RefSeq" id="WP_132627406.1">
    <property type="nucleotide sequence ID" value="NZ_SMKV01000059.1"/>
</dbReference>
<evidence type="ECO:0000313" key="4">
    <source>
        <dbReference type="Proteomes" id="UP000294744"/>
    </source>
</evidence>
<keyword evidence="2" id="KW-0472">Membrane</keyword>
<feature type="transmembrane region" description="Helical" evidence="2">
    <location>
        <begin position="18"/>
        <end position="39"/>
    </location>
</feature>
<proteinExistence type="predicted"/>
<dbReference type="OrthoDB" id="9960687at2"/>
<accession>A0A4R4U830</accession>
<comment type="caution">
    <text evidence="3">The sequence shown here is derived from an EMBL/GenBank/DDBJ whole genome shotgun (WGS) entry which is preliminary data.</text>
</comment>
<evidence type="ECO:0000256" key="1">
    <source>
        <dbReference type="SAM" id="MobiDB-lite"/>
    </source>
</evidence>
<keyword evidence="2" id="KW-1133">Transmembrane helix</keyword>
<organism evidence="3 4">
    <name type="scientific">Saccharopolyspora aridisoli</name>
    <dbReference type="NCBI Taxonomy" id="2530385"/>
    <lineage>
        <taxon>Bacteria</taxon>
        <taxon>Bacillati</taxon>
        <taxon>Actinomycetota</taxon>
        <taxon>Actinomycetes</taxon>
        <taxon>Pseudonocardiales</taxon>
        <taxon>Pseudonocardiaceae</taxon>
        <taxon>Saccharopolyspora</taxon>
    </lineage>
</organism>
<evidence type="ECO:0000256" key="2">
    <source>
        <dbReference type="SAM" id="Phobius"/>
    </source>
</evidence>
<keyword evidence="2" id="KW-0812">Transmembrane</keyword>
<sequence length="204" mass="21757">MRWFLTQDPVSPLETTSWLGSIGSFVLAIPATLLSIWAFRLSWEQQREQERQAREASRAMQVVVDELRAIASTMESVNLHRDTGPSRSGAVVISEHENTDPCSAPVPATEDEANFGGAPASPPAFGYDGGSAPSAAPSQSGMGQEASPGALNSIANRLARVDSRAETNSLRSMNRQRRTNVFAVVSAAVALSAFGVGLLNAFPW</sequence>
<protein>
    <submittedName>
        <fullName evidence="3">Uncharacterized protein</fullName>
    </submittedName>
</protein>
<feature type="region of interest" description="Disordered" evidence="1">
    <location>
        <begin position="96"/>
        <end position="149"/>
    </location>
</feature>
<dbReference type="Proteomes" id="UP000294744">
    <property type="component" value="Unassembled WGS sequence"/>
</dbReference>
<name>A0A4R4U830_9PSEU</name>
<feature type="compositionally biased region" description="Low complexity" evidence="1">
    <location>
        <begin position="130"/>
        <end position="143"/>
    </location>
</feature>
<dbReference type="AlphaFoldDB" id="A0A4R4U830"/>
<keyword evidence="4" id="KW-1185">Reference proteome</keyword>
<gene>
    <name evidence="3" type="ORF">E1161_26180</name>
</gene>